<dbReference type="InterPro" id="IPR020845">
    <property type="entry name" value="AMP-binding_CS"/>
</dbReference>
<dbReference type="EMBL" id="MU007029">
    <property type="protein sequence ID" value="KAF2431871.1"/>
    <property type="molecule type" value="Genomic_DNA"/>
</dbReference>
<reference evidence="5" key="1">
    <citation type="journal article" date="2020" name="Stud. Mycol.">
        <title>101 Dothideomycetes genomes: a test case for predicting lifestyles and emergence of pathogens.</title>
        <authorList>
            <person name="Haridas S."/>
            <person name="Albert R."/>
            <person name="Binder M."/>
            <person name="Bloem J."/>
            <person name="Labutti K."/>
            <person name="Salamov A."/>
            <person name="Andreopoulos B."/>
            <person name="Baker S."/>
            <person name="Barry K."/>
            <person name="Bills G."/>
            <person name="Bluhm B."/>
            <person name="Cannon C."/>
            <person name="Castanera R."/>
            <person name="Culley D."/>
            <person name="Daum C."/>
            <person name="Ezra D."/>
            <person name="Gonzalez J."/>
            <person name="Henrissat B."/>
            <person name="Kuo A."/>
            <person name="Liang C."/>
            <person name="Lipzen A."/>
            <person name="Lutzoni F."/>
            <person name="Magnuson J."/>
            <person name="Mondo S."/>
            <person name="Nolan M."/>
            <person name="Ohm R."/>
            <person name="Pangilinan J."/>
            <person name="Park H.-J."/>
            <person name="Ramirez L."/>
            <person name="Alfaro M."/>
            <person name="Sun H."/>
            <person name="Tritt A."/>
            <person name="Yoshinaga Y."/>
            <person name="Zwiers L.-H."/>
            <person name="Turgeon B."/>
            <person name="Goodwin S."/>
            <person name="Spatafora J."/>
            <person name="Crous P."/>
            <person name="Grigoriev I."/>
        </authorList>
    </citation>
    <scope>NUCLEOTIDE SEQUENCE</scope>
    <source>
        <strain evidence="5">CBS 130266</strain>
    </source>
</reference>
<comment type="caution">
    <text evidence="5">The sequence shown here is derived from an EMBL/GenBank/DDBJ whole genome shotgun (WGS) entry which is preliminary data.</text>
</comment>
<dbReference type="PANTHER" id="PTHR24096">
    <property type="entry name" value="LONG-CHAIN-FATTY-ACID--COA LIGASE"/>
    <property type="match status" value="1"/>
</dbReference>
<dbReference type="Gene3D" id="3.40.50.12780">
    <property type="entry name" value="N-terminal domain of ligase-like"/>
    <property type="match status" value="1"/>
</dbReference>
<evidence type="ECO:0000256" key="1">
    <source>
        <dbReference type="ARBA" id="ARBA00006432"/>
    </source>
</evidence>
<dbReference type="Pfam" id="PF13193">
    <property type="entry name" value="AMP-binding_C"/>
    <property type="match status" value="1"/>
</dbReference>
<protein>
    <submittedName>
        <fullName evidence="5">4-coumarate-CoA ligase</fullName>
    </submittedName>
</protein>
<dbReference type="InterPro" id="IPR025110">
    <property type="entry name" value="AMP-bd_C"/>
</dbReference>
<dbReference type="Proteomes" id="UP000800235">
    <property type="component" value="Unassembled WGS sequence"/>
</dbReference>
<dbReference type="InterPro" id="IPR042099">
    <property type="entry name" value="ANL_N_sf"/>
</dbReference>
<evidence type="ECO:0000259" key="3">
    <source>
        <dbReference type="Pfam" id="PF00501"/>
    </source>
</evidence>
<evidence type="ECO:0000313" key="5">
    <source>
        <dbReference type="EMBL" id="KAF2431871.1"/>
    </source>
</evidence>
<feature type="domain" description="AMP-dependent synthetase/ligase" evidence="3">
    <location>
        <begin position="55"/>
        <end position="416"/>
    </location>
</feature>
<name>A0A9P4TZX9_9PEZI</name>
<evidence type="ECO:0000256" key="2">
    <source>
        <dbReference type="ARBA" id="ARBA00022598"/>
    </source>
</evidence>
<proteinExistence type="inferred from homology"/>
<evidence type="ECO:0000313" key="6">
    <source>
        <dbReference type="Proteomes" id="UP000800235"/>
    </source>
</evidence>
<keyword evidence="6" id="KW-1185">Reference proteome</keyword>
<comment type="similarity">
    <text evidence="1">Belongs to the ATP-dependent AMP-binding enzyme family.</text>
</comment>
<accession>A0A9P4TZX9</accession>
<dbReference type="AlphaFoldDB" id="A0A9P4TZX9"/>
<dbReference type="Gene3D" id="3.30.300.30">
    <property type="match status" value="1"/>
</dbReference>
<dbReference type="PANTHER" id="PTHR24096:SF149">
    <property type="entry name" value="AMP-BINDING DOMAIN-CONTAINING PROTEIN-RELATED"/>
    <property type="match status" value="1"/>
</dbReference>
<dbReference type="Pfam" id="PF00501">
    <property type="entry name" value="AMP-binding"/>
    <property type="match status" value="1"/>
</dbReference>
<dbReference type="InterPro" id="IPR000873">
    <property type="entry name" value="AMP-dep_synth/lig_dom"/>
</dbReference>
<sequence>MGKIYRHPKDYPIPQLDLLSVLFDSEHSVALPESVLHCEAERPSISLNKVGLQRLFEEFAYGLRKRFNVGINGRNKDVVVIFSSGQAAYPAAFFGVIAAGGVASLASGSYTAKELARQIRQGGASVVLASPDLLDIAREAKKEVGSHVTIVVLRTEPDWSLQVDGEGEAGELRGQTMDERLKWEKITDPVELEKSLIALLYSSGTTGEPKGVMLSHANFVAQITILSAPSREWRASQTATGVVFPPYRSLAHLPAAHIAGVTGYLIGPAFSGGTVFWMKKYNWPDFMRLNRANKITAVYTVPSIYLRIAKDPAVTDHFKTLYYASAGAAPMPGSLQRAAAKKIGTGDTKVGQAYGLSETTGAVTAMPVGEKDDTGSISPVLPNTEVRIVDENDVDVEPGTPGELIVRGPIVTQGYFRNEKATKGAFRKGWFATGDVAIDRGGKFYIVDRIKELIKYQGLQIAPAEIEAIIDSHPSVLESAVVGIPDDKNDDGHKAEMAASEIPRAYVIPIKGAKISEEEIKEHVKATLAPYKQLRGGVVFVDELPKNGLNKLLRRELRDRAIKEIQRAQGAKL</sequence>
<dbReference type="FunFam" id="3.30.300.30:FF:000007">
    <property type="entry name" value="4-coumarate--CoA ligase 2"/>
    <property type="match status" value="1"/>
</dbReference>
<dbReference type="GO" id="GO:0016405">
    <property type="term" value="F:CoA-ligase activity"/>
    <property type="evidence" value="ECO:0007669"/>
    <property type="project" value="TreeGrafter"/>
</dbReference>
<organism evidence="5 6">
    <name type="scientific">Tothia fuscella</name>
    <dbReference type="NCBI Taxonomy" id="1048955"/>
    <lineage>
        <taxon>Eukaryota</taxon>
        <taxon>Fungi</taxon>
        <taxon>Dikarya</taxon>
        <taxon>Ascomycota</taxon>
        <taxon>Pezizomycotina</taxon>
        <taxon>Dothideomycetes</taxon>
        <taxon>Pleosporomycetidae</taxon>
        <taxon>Venturiales</taxon>
        <taxon>Cylindrosympodiaceae</taxon>
        <taxon>Tothia</taxon>
    </lineage>
</organism>
<dbReference type="InterPro" id="IPR045851">
    <property type="entry name" value="AMP-bd_C_sf"/>
</dbReference>
<dbReference type="SUPFAM" id="SSF56801">
    <property type="entry name" value="Acetyl-CoA synthetase-like"/>
    <property type="match status" value="1"/>
</dbReference>
<dbReference type="PROSITE" id="PS00455">
    <property type="entry name" value="AMP_BINDING"/>
    <property type="match status" value="1"/>
</dbReference>
<evidence type="ECO:0000259" key="4">
    <source>
        <dbReference type="Pfam" id="PF13193"/>
    </source>
</evidence>
<dbReference type="OrthoDB" id="1898221at2759"/>
<gene>
    <name evidence="5" type="ORF">EJ08DRAFT_659557</name>
</gene>
<dbReference type="GO" id="GO:0019748">
    <property type="term" value="P:secondary metabolic process"/>
    <property type="evidence" value="ECO:0007669"/>
    <property type="project" value="TreeGrafter"/>
</dbReference>
<feature type="domain" description="AMP-binding enzyme C-terminal" evidence="4">
    <location>
        <begin position="465"/>
        <end position="549"/>
    </location>
</feature>
<keyword evidence="2 5" id="KW-0436">Ligase</keyword>